<protein>
    <recommendedName>
        <fullName evidence="2">AB hydrolase-1 domain-containing protein</fullName>
    </recommendedName>
</protein>
<organism evidence="3">
    <name type="scientific">hydrothermal vent metagenome</name>
    <dbReference type="NCBI Taxonomy" id="652676"/>
    <lineage>
        <taxon>unclassified sequences</taxon>
        <taxon>metagenomes</taxon>
        <taxon>ecological metagenomes</taxon>
    </lineage>
</organism>
<dbReference type="PANTHER" id="PTHR42977">
    <property type="entry name" value="HYDROLASE-RELATED"/>
    <property type="match status" value="1"/>
</dbReference>
<sequence length="337" mass="38526">MFQYNRVVFIFYMSLLLVLNLIYSATLSAATAVDPYEYKLARPTINAEFNFESQYQQVLGSNMHYVEVGSGDPILFIHGNPTSSYLWRNIINHAKPYGRAIAVDLIGMGQSDKPDIAYTFNDHYQFLEEFINNLDLEHITLVVHDWGGALGFNYARLHPDKVKAIAFMESALPPAFPRTCEPESTDELCVFFKDIRDPILGYEIVVKQNLFVEQFIPGFINRSMGEQEMAVYRAPYPDEASRLPVWVWPLQVPINGSPADVVETFGELEMFMIETEIPKLLLYASPGAIFTADVVRWYQQNLKHLETKFIGQGFHYVQEDQPTAIGLTIADWLSRLE</sequence>
<reference evidence="3" key="1">
    <citation type="submission" date="2018-06" db="EMBL/GenBank/DDBJ databases">
        <authorList>
            <person name="Zhirakovskaya E."/>
        </authorList>
    </citation>
    <scope>NUCLEOTIDE SEQUENCE</scope>
</reference>
<feature type="domain" description="AB hydrolase-1" evidence="2">
    <location>
        <begin position="73"/>
        <end position="319"/>
    </location>
</feature>
<dbReference type="SUPFAM" id="SSF53474">
    <property type="entry name" value="alpha/beta-Hydrolases"/>
    <property type="match status" value="1"/>
</dbReference>
<dbReference type="NCBIfam" id="NF002938">
    <property type="entry name" value="PRK03592.1"/>
    <property type="match status" value="1"/>
</dbReference>
<dbReference type="InterPro" id="IPR000073">
    <property type="entry name" value="AB_hydrolase_1"/>
</dbReference>
<dbReference type="InterPro" id="IPR000639">
    <property type="entry name" value="Epox_hydrolase-like"/>
</dbReference>
<dbReference type="AlphaFoldDB" id="A0A3B1B1F2"/>
<dbReference type="PANTHER" id="PTHR42977:SF3">
    <property type="entry name" value="AB HYDROLASE-1 DOMAIN-CONTAINING PROTEIN"/>
    <property type="match status" value="1"/>
</dbReference>
<dbReference type="SMR" id="A0A3B1B1F2"/>
<dbReference type="GO" id="GO:0004301">
    <property type="term" value="F:epoxide hydrolase activity"/>
    <property type="evidence" value="ECO:0007669"/>
    <property type="project" value="TreeGrafter"/>
</dbReference>
<dbReference type="EMBL" id="UOFS01000042">
    <property type="protein sequence ID" value="VAX00145.1"/>
    <property type="molecule type" value="Genomic_DNA"/>
</dbReference>
<proteinExistence type="predicted"/>
<accession>A0A3B1B1F2</accession>
<dbReference type="InterPro" id="IPR051340">
    <property type="entry name" value="Haloalkane_dehalogenase"/>
</dbReference>
<gene>
    <name evidence="3" type="ORF">MNBD_GAMMA22-1150</name>
</gene>
<dbReference type="PRINTS" id="PR00111">
    <property type="entry name" value="ABHYDROLASE"/>
</dbReference>
<evidence type="ECO:0000313" key="3">
    <source>
        <dbReference type="EMBL" id="VAX00145.1"/>
    </source>
</evidence>
<dbReference type="PRINTS" id="PR00412">
    <property type="entry name" value="EPOXHYDRLASE"/>
</dbReference>
<dbReference type="InterPro" id="IPR029058">
    <property type="entry name" value="AB_hydrolase_fold"/>
</dbReference>
<evidence type="ECO:0000259" key="2">
    <source>
        <dbReference type="Pfam" id="PF00561"/>
    </source>
</evidence>
<evidence type="ECO:0000256" key="1">
    <source>
        <dbReference type="ARBA" id="ARBA00022801"/>
    </source>
</evidence>
<name>A0A3B1B1F2_9ZZZZ</name>
<dbReference type="Pfam" id="PF00561">
    <property type="entry name" value="Abhydrolase_1"/>
    <property type="match status" value="1"/>
</dbReference>
<dbReference type="Gene3D" id="3.40.50.1820">
    <property type="entry name" value="alpha/beta hydrolase"/>
    <property type="match status" value="1"/>
</dbReference>
<keyword evidence="1" id="KW-0378">Hydrolase</keyword>